<evidence type="ECO:0000313" key="3">
    <source>
        <dbReference type="Proteomes" id="UP000220702"/>
    </source>
</evidence>
<evidence type="ECO:0000256" key="1">
    <source>
        <dbReference type="SAM" id="SignalP"/>
    </source>
</evidence>
<dbReference type="EMBL" id="NVNL01000063">
    <property type="protein sequence ID" value="PEA86608.1"/>
    <property type="molecule type" value="Genomic_DNA"/>
</dbReference>
<dbReference type="Proteomes" id="UP000220702">
    <property type="component" value="Unassembled WGS sequence"/>
</dbReference>
<feature type="chain" id="PRO_5040720753" evidence="1">
    <location>
        <begin position="26"/>
        <end position="186"/>
    </location>
</feature>
<dbReference type="RefSeq" id="WP_000739973.1">
    <property type="nucleotide sequence ID" value="NZ_CP040783.1"/>
</dbReference>
<comment type="caution">
    <text evidence="2">The sequence shown here is derived from an EMBL/GenBank/DDBJ whole genome shotgun (WGS) entry which is preliminary data.</text>
</comment>
<evidence type="ECO:0000313" key="2">
    <source>
        <dbReference type="EMBL" id="PEA86608.1"/>
    </source>
</evidence>
<feature type="signal peptide" evidence="1">
    <location>
        <begin position="1"/>
        <end position="25"/>
    </location>
</feature>
<dbReference type="AlphaFoldDB" id="A0A9X6THT1"/>
<sequence>MKKNNLFLGLILSLGVTTFSLPSVQAEELQADQTKVIRKHINENLSNTYVNSYDWNRNFSGNRNKDDIQANFKGIIGHTNGNPGEFGGDITTKILSGDVEKIKMTVKYDVFRKGYGPSGMTLTNVLTDTIEKTCDRVDICQSEGRKIINNNFSSPFYLTVTTAKTQISYMSKDGELTHFYIDSDQL</sequence>
<reference evidence="2 3" key="1">
    <citation type="submission" date="2017-09" db="EMBL/GenBank/DDBJ databases">
        <title>Large-scale bioinformatics analysis of Bacillus genomes uncovers conserved roles of natural products in bacterial physiology.</title>
        <authorList>
            <consortium name="Agbiome Team Llc"/>
            <person name="Bleich R.M."/>
            <person name="Grubbs K.J."/>
            <person name="Santa Maria K.C."/>
            <person name="Allen S.E."/>
            <person name="Farag S."/>
            <person name="Shank E.A."/>
            <person name="Bowers A."/>
        </authorList>
    </citation>
    <scope>NUCLEOTIDE SEQUENCE [LARGE SCALE GENOMIC DNA]</scope>
    <source>
        <strain evidence="2 3">AFS089089</strain>
    </source>
</reference>
<protein>
    <submittedName>
        <fullName evidence="2">Uncharacterized protein</fullName>
    </submittedName>
</protein>
<accession>A0A9X6THT1</accession>
<organism evidence="2 3">
    <name type="scientific">Bacillus thuringiensis</name>
    <dbReference type="NCBI Taxonomy" id="1428"/>
    <lineage>
        <taxon>Bacteria</taxon>
        <taxon>Bacillati</taxon>
        <taxon>Bacillota</taxon>
        <taxon>Bacilli</taxon>
        <taxon>Bacillales</taxon>
        <taxon>Bacillaceae</taxon>
        <taxon>Bacillus</taxon>
        <taxon>Bacillus cereus group</taxon>
    </lineage>
</organism>
<keyword evidence="1" id="KW-0732">Signal</keyword>
<name>A0A9X6THT1_BACTU</name>
<gene>
    <name evidence="2" type="ORF">CON71_28970</name>
</gene>
<proteinExistence type="predicted"/>